<evidence type="ECO:0000313" key="3">
    <source>
        <dbReference type="EMBL" id="OTG20152.1"/>
    </source>
</evidence>
<reference evidence="2" key="3">
    <citation type="submission" date="2020-06" db="EMBL/GenBank/DDBJ databases">
        <title>Helianthus annuus Genome sequencing and assembly Release 2.</title>
        <authorList>
            <person name="Gouzy J."/>
            <person name="Langlade N."/>
            <person name="Munos S."/>
        </authorList>
    </citation>
    <scope>NUCLEOTIDE SEQUENCE</scope>
    <source>
        <tissue evidence="2">Leaves</tissue>
    </source>
</reference>
<gene>
    <name evidence="3" type="ORF">HannXRQ_Chr07g0189881</name>
    <name evidence="2" type="ORF">HanXRQr2_Chr12g0534251</name>
</gene>
<accession>A0A251UBK8</accession>
<evidence type="ECO:0000313" key="4">
    <source>
        <dbReference type="Proteomes" id="UP000215914"/>
    </source>
</evidence>
<dbReference type="InParanoid" id="A0A251UBK8"/>
<feature type="compositionally biased region" description="Polar residues" evidence="1">
    <location>
        <begin position="56"/>
        <end position="65"/>
    </location>
</feature>
<evidence type="ECO:0000256" key="1">
    <source>
        <dbReference type="SAM" id="MobiDB-lite"/>
    </source>
</evidence>
<protein>
    <submittedName>
        <fullName evidence="3">Uncharacterized protein</fullName>
    </submittedName>
</protein>
<dbReference type="Proteomes" id="UP000215914">
    <property type="component" value="Chromosome 7"/>
</dbReference>
<reference evidence="2 4" key="1">
    <citation type="journal article" date="2017" name="Nature">
        <title>The sunflower genome provides insights into oil metabolism, flowering and Asterid evolution.</title>
        <authorList>
            <person name="Badouin H."/>
            <person name="Gouzy J."/>
            <person name="Grassa C.J."/>
            <person name="Murat F."/>
            <person name="Staton S.E."/>
            <person name="Cottret L."/>
            <person name="Lelandais-Briere C."/>
            <person name="Owens G.L."/>
            <person name="Carrere S."/>
            <person name="Mayjonade B."/>
            <person name="Legrand L."/>
            <person name="Gill N."/>
            <person name="Kane N.C."/>
            <person name="Bowers J.E."/>
            <person name="Hubner S."/>
            <person name="Bellec A."/>
            <person name="Berard A."/>
            <person name="Berges H."/>
            <person name="Blanchet N."/>
            <person name="Boniface M.C."/>
            <person name="Brunel D."/>
            <person name="Catrice O."/>
            <person name="Chaidir N."/>
            <person name="Claudel C."/>
            <person name="Donnadieu C."/>
            <person name="Faraut T."/>
            <person name="Fievet G."/>
            <person name="Helmstetter N."/>
            <person name="King M."/>
            <person name="Knapp S.J."/>
            <person name="Lai Z."/>
            <person name="Le Paslier M.C."/>
            <person name="Lippi Y."/>
            <person name="Lorenzon L."/>
            <person name="Mandel J.R."/>
            <person name="Marage G."/>
            <person name="Marchand G."/>
            <person name="Marquand E."/>
            <person name="Bret-Mestries E."/>
            <person name="Morien E."/>
            <person name="Nambeesan S."/>
            <person name="Nguyen T."/>
            <person name="Pegot-Espagnet P."/>
            <person name="Pouilly N."/>
            <person name="Raftis F."/>
            <person name="Sallet E."/>
            <person name="Schiex T."/>
            <person name="Thomas J."/>
            <person name="Vandecasteele C."/>
            <person name="Vares D."/>
            <person name="Vear F."/>
            <person name="Vautrin S."/>
            <person name="Crespi M."/>
            <person name="Mangin B."/>
            <person name="Burke J.M."/>
            <person name="Salse J."/>
            <person name="Munos S."/>
            <person name="Vincourt P."/>
            <person name="Rieseberg L.H."/>
            <person name="Langlade N.B."/>
        </authorList>
    </citation>
    <scope>NUCLEOTIDE SEQUENCE [LARGE SCALE GENOMIC DNA]</scope>
    <source>
        <strain evidence="4">cv. SF193</strain>
        <tissue evidence="2">Leaves</tissue>
    </source>
</reference>
<organism evidence="3 4">
    <name type="scientific">Helianthus annuus</name>
    <name type="common">Common sunflower</name>
    <dbReference type="NCBI Taxonomy" id="4232"/>
    <lineage>
        <taxon>Eukaryota</taxon>
        <taxon>Viridiplantae</taxon>
        <taxon>Streptophyta</taxon>
        <taxon>Embryophyta</taxon>
        <taxon>Tracheophyta</taxon>
        <taxon>Spermatophyta</taxon>
        <taxon>Magnoliopsida</taxon>
        <taxon>eudicotyledons</taxon>
        <taxon>Gunneridae</taxon>
        <taxon>Pentapetalae</taxon>
        <taxon>asterids</taxon>
        <taxon>campanulids</taxon>
        <taxon>Asterales</taxon>
        <taxon>Asteraceae</taxon>
        <taxon>Asteroideae</taxon>
        <taxon>Heliantheae alliance</taxon>
        <taxon>Heliantheae</taxon>
        <taxon>Helianthus</taxon>
    </lineage>
</organism>
<dbReference type="EMBL" id="CM007896">
    <property type="protein sequence ID" value="OTG20152.1"/>
    <property type="molecule type" value="Genomic_DNA"/>
</dbReference>
<proteinExistence type="predicted"/>
<name>A0A251UBK8_HELAN</name>
<dbReference type="EMBL" id="MNCJ02000327">
    <property type="protein sequence ID" value="KAF5777319.1"/>
    <property type="molecule type" value="Genomic_DNA"/>
</dbReference>
<sequence>MFSCPLSPQQLNLLRSAHNFNLPSVVLGLLLIHKAVTPTHNVHPQIKTQKWRDQRSSSPSDAICTSSPVSTINDVLKVQDCDLKNR</sequence>
<dbReference type="Gramene" id="mRNA:HanXRQr2_Chr12g0534251">
    <property type="protein sequence ID" value="CDS:HanXRQr2_Chr12g0534251.1"/>
    <property type="gene ID" value="HanXRQr2_Chr12g0534251"/>
</dbReference>
<keyword evidence="4" id="KW-1185">Reference proteome</keyword>
<feature type="region of interest" description="Disordered" evidence="1">
    <location>
        <begin position="43"/>
        <end position="65"/>
    </location>
</feature>
<evidence type="ECO:0000313" key="2">
    <source>
        <dbReference type="EMBL" id="KAF5777319.1"/>
    </source>
</evidence>
<reference evidence="3" key="2">
    <citation type="submission" date="2017-02" db="EMBL/GenBank/DDBJ databases">
        <title>Sunflower complete genome.</title>
        <authorList>
            <person name="Langlade N."/>
            <person name="Munos S."/>
        </authorList>
    </citation>
    <scope>NUCLEOTIDE SEQUENCE [LARGE SCALE GENOMIC DNA]</scope>
    <source>
        <tissue evidence="3">Leaves</tissue>
    </source>
</reference>
<dbReference type="AlphaFoldDB" id="A0A251UBK8"/>